<dbReference type="RefSeq" id="WP_084544961.1">
    <property type="nucleotide sequence ID" value="NZ_AXWS01000008.1"/>
</dbReference>
<keyword evidence="7 8" id="KW-0924">Ammonia transport</keyword>
<evidence type="ECO:0000256" key="7">
    <source>
        <dbReference type="ARBA" id="ARBA00023177"/>
    </source>
</evidence>
<accession>A0A8B6XA05</accession>
<proteinExistence type="inferred from homology"/>
<feature type="transmembrane region" description="Helical" evidence="8">
    <location>
        <begin position="61"/>
        <end position="82"/>
    </location>
</feature>
<feature type="signal peptide" evidence="9">
    <location>
        <begin position="1"/>
        <end position="25"/>
    </location>
</feature>
<dbReference type="InterPro" id="IPR029020">
    <property type="entry name" value="Ammonium/urea_transptr"/>
</dbReference>
<evidence type="ECO:0000256" key="5">
    <source>
        <dbReference type="ARBA" id="ARBA00022989"/>
    </source>
</evidence>
<dbReference type="InterPro" id="IPR024041">
    <property type="entry name" value="NH4_transpt_AmtB-like_dom"/>
</dbReference>
<keyword evidence="3 8" id="KW-0813">Transport</keyword>
<evidence type="ECO:0000313" key="12">
    <source>
        <dbReference type="RefSeq" id="WP_084544961.1"/>
    </source>
</evidence>
<evidence type="ECO:0000256" key="3">
    <source>
        <dbReference type="ARBA" id="ARBA00022448"/>
    </source>
</evidence>
<feature type="transmembrane region" description="Helical" evidence="8">
    <location>
        <begin position="282"/>
        <end position="301"/>
    </location>
</feature>
<sequence length="462" mass="47591">MTLPSRLWRGLTAALLSTTSLVALAEEAVEKAAEAATDAAPAAAEAAAAAVAPVLNSGDTAWVACCALFVTLLLIPGLALFYGGLARSKNVLSILMQIFTGSALVSLLFAIYGYSFIFVDGGSLQSLIGGAGKVFLAGITNDSLQGTIPEWLYVFFMLLFAAITPVIICGAFAERIKFSAVLVFLAVWFTINYVPQAHMAWAGGWVFNLGALDFAGGNVVHVNVGAASLVGAYLVGRRKGFGTSSLAPHNMTMTMTGGSIVWVGWLGFCGGCAYAASGFAMLVVLNNSLAACAGAVAWTLVEWAHRGKPSVLGAVSGAIAGLVAITPACGYVGPMGAIACGLITAPICCWAVEKLKPMIGLDDSFDVFGVHGTGGIVGSALSVIFALPALGGVGFAEGRDLSSQLMVNLGVTGFTFVYSVISSWIAFKIAALFCGGLRVDEEQEVDGLDLSSHGEVGYKYSN</sequence>
<keyword evidence="11" id="KW-1185">Reference proteome</keyword>
<feature type="transmembrane region" description="Helical" evidence="8">
    <location>
        <begin position="151"/>
        <end position="173"/>
    </location>
</feature>
<reference evidence="12" key="1">
    <citation type="journal article" date="2019" name="FASEB J.">
        <title>The lipid environment determines the activity of the Escherichia coli ammonium transporter AmtB.</title>
        <authorList>
            <person name="Mirandela G.D."/>
            <person name="Tamburrino G."/>
            <person name="Hoskisson P.A."/>
            <person name="Zachariae U."/>
            <person name="Javelle A."/>
        </authorList>
    </citation>
    <scope>NUCLEOTIDE SEQUENCE</scope>
</reference>
<dbReference type="AlphaFoldDB" id="A0A8B6XA05"/>
<comment type="subcellular location">
    <subcellularLocation>
        <location evidence="8">Cell membrane</location>
        <topology evidence="8">Multi-pass membrane protein</topology>
    </subcellularLocation>
    <subcellularLocation>
        <location evidence="1">Membrane</location>
        <topology evidence="1">Multi-pass membrane protein</topology>
    </subcellularLocation>
</comment>
<dbReference type="Gene3D" id="1.10.3430.10">
    <property type="entry name" value="Ammonium transporter AmtB like domains"/>
    <property type="match status" value="1"/>
</dbReference>
<keyword evidence="5 8" id="KW-1133">Transmembrane helix</keyword>
<dbReference type="InterPro" id="IPR001905">
    <property type="entry name" value="Ammonium_transpt"/>
</dbReference>
<feature type="transmembrane region" description="Helical" evidence="8">
    <location>
        <begin position="310"/>
        <end position="328"/>
    </location>
</feature>
<protein>
    <recommendedName>
        <fullName evidence="8">Ammonium transporter</fullName>
    </recommendedName>
</protein>
<name>A0A8B6XA05_9BURK</name>
<dbReference type="SUPFAM" id="SSF111352">
    <property type="entry name" value="Ammonium transporter"/>
    <property type="match status" value="1"/>
</dbReference>
<comment type="similarity">
    <text evidence="2 8">Belongs to the ammonia transporter channel (TC 1.A.11.2) family.</text>
</comment>
<feature type="transmembrane region" description="Helical" evidence="8">
    <location>
        <begin position="178"/>
        <end position="194"/>
    </location>
</feature>
<feature type="transmembrane region" description="Helical" evidence="8">
    <location>
        <begin position="94"/>
        <end position="117"/>
    </location>
</feature>
<feature type="domain" description="Ammonium transporter AmtB-like" evidence="10">
    <location>
        <begin position="61"/>
        <end position="458"/>
    </location>
</feature>
<feature type="transmembrane region" description="Helical" evidence="8">
    <location>
        <begin position="407"/>
        <end position="427"/>
    </location>
</feature>
<evidence type="ECO:0000259" key="10">
    <source>
        <dbReference type="Pfam" id="PF00909"/>
    </source>
</evidence>
<dbReference type="PANTHER" id="PTHR43029:SF10">
    <property type="entry name" value="AMMONIUM TRANSPORTER MEP2"/>
    <property type="match status" value="1"/>
</dbReference>
<keyword evidence="9" id="KW-0732">Signal</keyword>
<evidence type="ECO:0000256" key="4">
    <source>
        <dbReference type="ARBA" id="ARBA00022692"/>
    </source>
</evidence>
<evidence type="ECO:0000313" key="11">
    <source>
        <dbReference type="Proteomes" id="UP000675920"/>
    </source>
</evidence>
<dbReference type="PANTHER" id="PTHR43029">
    <property type="entry name" value="AMMONIUM TRANSPORTER MEP2"/>
    <property type="match status" value="1"/>
</dbReference>
<dbReference type="Pfam" id="PF00909">
    <property type="entry name" value="Ammonium_transp"/>
    <property type="match status" value="1"/>
</dbReference>
<dbReference type="OrthoDB" id="9814202at2"/>
<feature type="transmembrane region" description="Helical" evidence="8">
    <location>
        <begin position="256"/>
        <end position="276"/>
    </location>
</feature>
<evidence type="ECO:0000256" key="9">
    <source>
        <dbReference type="SAM" id="SignalP"/>
    </source>
</evidence>
<evidence type="ECO:0000256" key="1">
    <source>
        <dbReference type="ARBA" id="ARBA00004141"/>
    </source>
</evidence>
<evidence type="ECO:0000256" key="2">
    <source>
        <dbReference type="ARBA" id="ARBA00005887"/>
    </source>
</evidence>
<reference evidence="12" key="3">
    <citation type="submission" date="2025-08" db="UniProtKB">
        <authorList>
            <consortium name="RefSeq"/>
        </authorList>
    </citation>
    <scope>IDENTIFICATION</scope>
</reference>
<dbReference type="NCBIfam" id="TIGR00836">
    <property type="entry name" value="amt"/>
    <property type="match status" value="1"/>
</dbReference>
<dbReference type="Proteomes" id="UP000675920">
    <property type="component" value="Unplaced"/>
</dbReference>
<feature type="transmembrane region" description="Helical" evidence="8">
    <location>
        <begin position="214"/>
        <end position="235"/>
    </location>
</feature>
<dbReference type="GO" id="GO:0005886">
    <property type="term" value="C:plasma membrane"/>
    <property type="evidence" value="ECO:0007669"/>
    <property type="project" value="UniProtKB-SubCell"/>
</dbReference>
<organism evidence="11 12">
    <name type="scientific">Derxia gummosa DSM 723</name>
    <dbReference type="NCBI Taxonomy" id="1121388"/>
    <lineage>
        <taxon>Bacteria</taxon>
        <taxon>Pseudomonadati</taxon>
        <taxon>Pseudomonadota</taxon>
        <taxon>Betaproteobacteria</taxon>
        <taxon>Burkholderiales</taxon>
        <taxon>Alcaligenaceae</taxon>
        <taxon>Derxia</taxon>
    </lineage>
</organism>
<evidence type="ECO:0000256" key="6">
    <source>
        <dbReference type="ARBA" id="ARBA00023136"/>
    </source>
</evidence>
<keyword evidence="4 8" id="KW-0812">Transmembrane</keyword>
<evidence type="ECO:0000256" key="8">
    <source>
        <dbReference type="RuleBase" id="RU362002"/>
    </source>
</evidence>
<reference evidence="12" key="2">
    <citation type="journal article" date="2020" name="Elife">
        <title>A two-lane mechanism for selective biological ammonium transport.</title>
        <authorList>
            <person name="Williamson G."/>
            <person name="Tamburrino G."/>
            <person name="Bizior A."/>
            <person name="Boeckstaens M."/>
            <person name="Dias Mirandela G."/>
            <person name="Bage M.G."/>
            <person name="Pisliakov A."/>
            <person name="Ives C.M."/>
            <person name="Terras E."/>
            <person name="Hoskisson P.A."/>
            <person name="Marini A.M."/>
            <person name="Zachariae U."/>
            <person name="Javelle A."/>
        </authorList>
    </citation>
    <scope>NUCLEOTIDE SEQUENCE</scope>
</reference>
<feature type="transmembrane region" description="Helical" evidence="8">
    <location>
        <begin position="364"/>
        <end position="387"/>
    </location>
</feature>
<keyword evidence="6 8" id="KW-0472">Membrane</keyword>
<dbReference type="GO" id="GO:0008519">
    <property type="term" value="F:ammonium channel activity"/>
    <property type="evidence" value="ECO:0007669"/>
    <property type="project" value="InterPro"/>
</dbReference>
<feature type="chain" id="PRO_5034916779" description="Ammonium transporter" evidence="9">
    <location>
        <begin position="26"/>
        <end position="462"/>
    </location>
</feature>